<gene>
    <name evidence="1" type="ORF">GQ55_1G347100</name>
</gene>
<keyword evidence="2" id="KW-1185">Reference proteome</keyword>
<dbReference type="OrthoDB" id="10394220at2759"/>
<dbReference type="EMBL" id="CM009749">
    <property type="protein sequence ID" value="PUZ77145.1"/>
    <property type="molecule type" value="Genomic_DNA"/>
</dbReference>
<evidence type="ECO:0000313" key="1">
    <source>
        <dbReference type="EMBL" id="PUZ77145.1"/>
    </source>
</evidence>
<dbReference type="Proteomes" id="UP000244336">
    <property type="component" value="Chromosome 1"/>
</dbReference>
<dbReference type="AlphaFoldDB" id="A0A2T7FAP4"/>
<reference evidence="1 2" key="1">
    <citation type="submission" date="2018-04" db="EMBL/GenBank/DDBJ databases">
        <title>WGS assembly of Panicum hallii var. hallii HAL2.</title>
        <authorList>
            <person name="Lovell J."/>
            <person name="Jenkins J."/>
            <person name="Lowry D."/>
            <person name="Mamidi S."/>
            <person name="Sreedasyam A."/>
            <person name="Weng X."/>
            <person name="Barry K."/>
            <person name="Bonette J."/>
            <person name="Campitelli B."/>
            <person name="Daum C."/>
            <person name="Gordon S."/>
            <person name="Gould B."/>
            <person name="Lipzen A."/>
            <person name="MacQueen A."/>
            <person name="Palacio-Mejia J."/>
            <person name="Plott C."/>
            <person name="Shakirov E."/>
            <person name="Shu S."/>
            <person name="Yoshinaga Y."/>
            <person name="Zane M."/>
            <person name="Rokhsar D."/>
            <person name="Grimwood J."/>
            <person name="Schmutz J."/>
            <person name="Juenger T."/>
        </authorList>
    </citation>
    <scope>NUCLEOTIDE SEQUENCE [LARGE SCALE GENOMIC DNA]</scope>
    <source>
        <strain evidence="2">cv. HAL2</strain>
    </source>
</reference>
<sequence>MLLYSKLIYAYLNPCTGRLTEVQDSFLPDGWSQLSWTFLVGSGQTKAGWFYPIQLYYSTVQTWNEPPTQGTHPSFSSSDVNMLCRQKISSFVCLGTGGVSDFFQSTFRSHTFVCCPLRFSEWDGGQVHGRKQRERSSAHCIFRSTVNFDLP</sequence>
<proteinExistence type="predicted"/>
<protein>
    <submittedName>
        <fullName evidence="1">Uncharacterized protein</fullName>
    </submittedName>
</protein>
<dbReference type="Gramene" id="PUZ77145">
    <property type="protein sequence ID" value="PUZ77145"/>
    <property type="gene ID" value="GQ55_1G347100"/>
</dbReference>
<name>A0A2T7FAP4_9POAL</name>
<feature type="non-terminal residue" evidence="1">
    <location>
        <position position="151"/>
    </location>
</feature>
<organism evidence="1 2">
    <name type="scientific">Panicum hallii var. hallii</name>
    <dbReference type="NCBI Taxonomy" id="1504633"/>
    <lineage>
        <taxon>Eukaryota</taxon>
        <taxon>Viridiplantae</taxon>
        <taxon>Streptophyta</taxon>
        <taxon>Embryophyta</taxon>
        <taxon>Tracheophyta</taxon>
        <taxon>Spermatophyta</taxon>
        <taxon>Magnoliopsida</taxon>
        <taxon>Liliopsida</taxon>
        <taxon>Poales</taxon>
        <taxon>Poaceae</taxon>
        <taxon>PACMAD clade</taxon>
        <taxon>Panicoideae</taxon>
        <taxon>Panicodae</taxon>
        <taxon>Paniceae</taxon>
        <taxon>Panicinae</taxon>
        <taxon>Panicum</taxon>
        <taxon>Panicum sect. Panicum</taxon>
    </lineage>
</organism>
<accession>A0A2T7FAP4</accession>
<evidence type="ECO:0000313" key="2">
    <source>
        <dbReference type="Proteomes" id="UP000244336"/>
    </source>
</evidence>